<evidence type="ECO:0000313" key="8">
    <source>
        <dbReference type="Proteomes" id="UP001075354"/>
    </source>
</evidence>
<keyword evidence="8" id="KW-1185">Reference proteome</keyword>
<dbReference type="InterPro" id="IPR009003">
    <property type="entry name" value="Peptidase_S1_PA"/>
</dbReference>
<feature type="signal peptide" evidence="4">
    <location>
        <begin position="1"/>
        <end position="18"/>
    </location>
</feature>
<name>A0AAV7X242_9NEOP</name>
<dbReference type="GO" id="GO:0004252">
    <property type="term" value="F:serine-type endopeptidase activity"/>
    <property type="evidence" value="ECO:0007669"/>
    <property type="project" value="InterPro"/>
</dbReference>
<dbReference type="Pfam" id="PF00089">
    <property type="entry name" value="Trypsin"/>
    <property type="match status" value="1"/>
</dbReference>
<dbReference type="PRINTS" id="PR00722">
    <property type="entry name" value="CHYMOTRYPSIN"/>
</dbReference>
<accession>A0AAV7X242</accession>
<keyword evidence="1" id="KW-1015">Disulfide bond</keyword>
<protein>
    <recommendedName>
        <fullName evidence="9">Venom serine protease-like</fullName>
    </recommendedName>
</protein>
<evidence type="ECO:0000256" key="2">
    <source>
        <dbReference type="PROSITE-ProRule" id="PRU00059"/>
    </source>
</evidence>
<dbReference type="InterPro" id="IPR001314">
    <property type="entry name" value="Peptidase_S1A"/>
</dbReference>
<proteinExistence type="predicted"/>
<gene>
    <name evidence="7" type="ORF">ONE63_004937</name>
</gene>
<evidence type="ECO:0000256" key="4">
    <source>
        <dbReference type="SAM" id="SignalP"/>
    </source>
</evidence>
<dbReference type="PANTHER" id="PTHR24252:SF7">
    <property type="entry name" value="HYALIN"/>
    <property type="match status" value="1"/>
</dbReference>
<dbReference type="InterPro" id="IPR043504">
    <property type="entry name" value="Peptidase_S1_PA_chymotrypsin"/>
</dbReference>
<feature type="compositionally biased region" description="Pro residues" evidence="3">
    <location>
        <begin position="173"/>
        <end position="190"/>
    </location>
</feature>
<dbReference type="Gene3D" id="2.40.10.10">
    <property type="entry name" value="Trypsin-like serine proteases"/>
    <property type="match status" value="1"/>
</dbReference>
<dbReference type="SUPFAM" id="SSF50494">
    <property type="entry name" value="Trypsin-like serine proteases"/>
    <property type="match status" value="1"/>
</dbReference>
<feature type="region of interest" description="Disordered" evidence="3">
    <location>
        <begin position="153"/>
        <end position="195"/>
    </location>
</feature>
<evidence type="ECO:0000259" key="6">
    <source>
        <dbReference type="PROSITE" id="PS50240"/>
    </source>
</evidence>
<dbReference type="PANTHER" id="PTHR24252">
    <property type="entry name" value="ACROSIN-RELATED"/>
    <property type="match status" value="1"/>
</dbReference>
<dbReference type="Proteomes" id="UP001075354">
    <property type="component" value="Chromosome 16"/>
</dbReference>
<dbReference type="SUPFAM" id="SSF49854">
    <property type="entry name" value="Spermadhesin, CUB domain"/>
    <property type="match status" value="1"/>
</dbReference>
<dbReference type="AlphaFoldDB" id="A0AAV7X242"/>
<dbReference type="PROSITE" id="PS01180">
    <property type="entry name" value="CUB"/>
    <property type="match status" value="1"/>
</dbReference>
<comment type="caution">
    <text evidence="7">The sequence shown here is derived from an EMBL/GenBank/DDBJ whole genome shotgun (WGS) entry which is preliminary data.</text>
</comment>
<dbReference type="EMBL" id="JAPTSV010000016">
    <property type="protein sequence ID" value="KAJ1519671.1"/>
    <property type="molecule type" value="Genomic_DNA"/>
</dbReference>
<dbReference type="SMART" id="SM00020">
    <property type="entry name" value="Tryp_SPc"/>
    <property type="match status" value="1"/>
</dbReference>
<evidence type="ECO:0000313" key="7">
    <source>
        <dbReference type="EMBL" id="KAJ1519671.1"/>
    </source>
</evidence>
<dbReference type="Gene3D" id="2.60.120.290">
    <property type="entry name" value="Spermadhesin, CUB domain"/>
    <property type="match status" value="1"/>
</dbReference>
<dbReference type="Pfam" id="PF00431">
    <property type="entry name" value="CUB"/>
    <property type="match status" value="1"/>
</dbReference>
<feature type="domain" description="CUB" evidence="5">
    <location>
        <begin position="22"/>
        <end position="139"/>
    </location>
</feature>
<dbReference type="InterPro" id="IPR000859">
    <property type="entry name" value="CUB_dom"/>
</dbReference>
<dbReference type="PROSITE" id="PS50240">
    <property type="entry name" value="TRYPSIN_DOM"/>
    <property type="match status" value="1"/>
</dbReference>
<evidence type="ECO:0000256" key="1">
    <source>
        <dbReference type="ARBA" id="ARBA00023157"/>
    </source>
</evidence>
<dbReference type="InterPro" id="IPR001254">
    <property type="entry name" value="Trypsin_dom"/>
</dbReference>
<dbReference type="PROSITE" id="PS00134">
    <property type="entry name" value="TRYPSIN_HIS"/>
    <property type="match status" value="1"/>
</dbReference>
<keyword evidence="4" id="KW-0732">Signal</keyword>
<dbReference type="GO" id="GO:0006508">
    <property type="term" value="P:proteolysis"/>
    <property type="evidence" value="ECO:0007669"/>
    <property type="project" value="InterPro"/>
</dbReference>
<organism evidence="7 8">
    <name type="scientific">Megalurothrips usitatus</name>
    <name type="common">bean blossom thrips</name>
    <dbReference type="NCBI Taxonomy" id="439358"/>
    <lineage>
        <taxon>Eukaryota</taxon>
        <taxon>Metazoa</taxon>
        <taxon>Ecdysozoa</taxon>
        <taxon>Arthropoda</taxon>
        <taxon>Hexapoda</taxon>
        <taxon>Insecta</taxon>
        <taxon>Pterygota</taxon>
        <taxon>Neoptera</taxon>
        <taxon>Paraneoptera</taxon>
        <taxon>Thysanoptera</taxon>
        <taxon>Terebrantia</taxon>
        <taxon>Thripoidea</taxon>
        <taxon>Thripidae</taxon>
        <taxon>Megalurothrips</taxon>
    </lineage>
</organism>
<dbReference type="InterPro" id="IPR018114">
    <property type="entry name" value="TRYPSIN_HIS"/>
</dbReference>
<feature type="domain" description="Peptidase S1" evidence="6">
    <location>
        <begin position="207"/>
        <end position="442"/>
    </location>
</feature>
<sequence length="454" mass="48329">MRAALLLALLALLPAAAPQYQCLYHQRLEPRRAYTIASPGYPANYQPGESCLWIASVVDQRARVVLDCDTFDLPPPKNGDCGDALWVSLTGQPVNRDGEAHCGSGRFTVVSVGPRLNMKLVSLGTAASGGIFRCSVAATDPDDTVRTYALRAPRQALGGSETKDTVEGTATPAPRPPTATRPPPQMPPSRPQSNCTCAVRQPEATRVVGGVETAPNEYPMIGYLEDGEVGRLLCGAALLSTRYALTAAHCAELAVDKPTVNLVVGDHDRSQPDWRSRRQVLRVGDFVVHPDYTGTWAGADIAVVRLVQKAVPEAAVQPGCLPFLLKKANLAGQPVTVLGWGGQRLDGPSTLRLQAATLQVVKNAVCSKAYGRDVSDGHVCAFRRSASPCSGDNGGPLVWVSPNSGALQLVGVISYGEGCPGDKPVISTRVTHYLRWIQQVTRGEYTAPAPNKVK</sequence>
<feature type="chain" id="PRO_5043485126" description="Venom serine protease-like" evidence="4">
    <location>
        <begin position="19"/>
        <end position="454"/>
    </location>
</feature>
<comment type="caution">
    <text evidence="2">Lacks conserved residue(s) required for the propagation of feature annotation.</text>
</comment>
<evidence type="ECO:0000256" key="3">
    <source>
        <dbReference type="SAM" id="MobiDB-lite"/>
    </source>
</evidence>
<dbReference type="CDD" id="cd00190">
    <property type="entry name" value="Tryp_SPc"/>
    <property type="match status" value="1"/>
</dbReference>
<evidence type="ECO:0000259" key="5">
    <source>
        <dbReference type="PROSITE" id="PS01180"/>
    </source>
</evidence>
<reference evidence="7" key="1">
    <citation type="submission" date="2022-12" db="EMBL/GenBank/DDBJ databases">
        <title>Chromosome-level genome assembly of the bean flower thrips Megalurothrips usitatus.</title>
        <authorList>
            <person name="Ma L."/>
            <person name="Liu Q."/>
            <person name="Li H."/>
            <person name="Cai W."/>
        </authorList>
    </citation>
    <scope>NUCLEOTIDE SEQUENCE</scope>
    <source>
        <strain evidence="7">Cailab_2022a</strain>
    </source>
</reference>
<dbReference type="InterPro" id="IPR035914">
    <property type="entry name" value="Sperma_CUB_dom_sf"/>
</dbReference>
<evidence type="ECO:0008006" key="9">
    <source>
        <dbReference type="Google" id="ProtNLM"/>
    </source>
</evidence>